<keyword evidence="6" id="KW-0472">Membrane</keyword>
<keyword evidence="6" id="KW-0812">Transmembrane</keyword>
<evidence type="ECO:0000313" key="9">
    <source>
        <dbReference type="Proteomes" id="UP000077202"/>
    </source>
</evidence>
<keyword evidence="3 4" id="KW-0408">Iron</keyword>
<evidence type="ECO:0000256" key="6">
    <source>
        <dbReference type="SAM" id="Phobius"/>
    </source>
</evidence>
<feature type="transmembrane region" description="Helical" evidence="6">
    <location>
        <begin position="294"/>
        <end position="314"/>
    </location>
</feature>
<dbReference type="Gene3D" id="2.60.120.330">
    <property type="entry name" value="B-lactam Antibiotic, Isopenicillin N Synthase, Chain"/>
    <property type="match status" value="1"/>
</dbReference>
<dbReference type="InterPro" id="IPR044861">
    <property type="entry name" value="IPNS-like_FE2OG_OXY"/>
</dbReference>
<protein>
    <recommendedName>
        <fullName evidence="7">Fe2OG dioxygenase domain-containing protein</fullName>
    </recommendedName>
</protein>
<dbReference type="SUPFAM" id="SSF51197">
    <property type="entry name" value="Clavaminate synthase-like"/>
    <property type="match status" value="2"/>
</dbReference>
<comment type="similarity">
    <text evidence="1 4">Belongs to the iron/ascorbate-dependent oxidoreductase family.</text>
</comment>
<dbReference type="Pfam" id="PF14226">
    <property type="entry name" value="DIOX_N"/>
    <property type="match status" value="1"/>
</dbReference>
<evidence type="ECO:0000256" key="4">
    <source>
        <dbReference type="RuleBase" id="RU003682"/>
    </source>
</evidence>
<keyword evidence="9" id="KW-1185">Reference proteome</keyword>
<dbReference type="PROSITE" id="PS51471">
    <property type="entry name" value="FE2OG_OXY"/>
    <property type="match status" value="1"/>
</dbReference>
<accession>A0A176VG69</accession>
<organism evidence="8 9">
    <name type="scientific">Marchantia polymorpha subsp. ruderalis</name>
    <dbReference type="NCBI Taxonomy" id="1480154"/>
    <lineage>
        <taxon>Eukaryota</taxon>
        <taxon>Viridiplantae</taxon>
        <taxon>Streptophyta</taxon>
        <taxon>Embryophyta</taxon>
        <taxon>Marchantiophyta</taxon>
        <taxon>Marchantiopsida</taxon>
        <taxon>Marchantiidae</taxon>
        <taxon>Marchantiales</taxon>
        <taxon>Marchantiaceae</taxon>
        <taxon>Marchantia</taxon>
    </lineage>
</organism>
<comment type="caution">
    <text evidence="8">The sequence shown here is derived from an EMBL/GenBank/DDBJ whole genome shotgun (WGS) entry which is preliminary data.</text>
</comment>
<dbReference type="InterPro" id="IPR027443">
    <property type="entry name" value="IPNS-like_sf"/>
</dbReference>
<evidence type="ECO:0000256" key="1">
    <source>
        <dbReference type="ARBA" id="ARBA00008056"/>
    </source>
</evidence>
<name>A0A176VG69_MARPO</name>
<keyword evidence="6" id="KW-1133">Transmembrane helix</keyword>
<feature type="domain" description="Fe2OG dioxygenase" evidence="7">
    <location>
        <begin position="208"/>
        <end position="363"/>
    </location>
</feature>
<keyword evidence="2 4" id="KW-0479">Metal-binding</keyword>
<feature type="compositionally biased region" description="Acidic residues" evidence="5">
    <location>
        <begin position="13"/>
        <end position="25"/>
    </location>
</feature>
<dbReference type="PANTHER" id="PTHR47991">
    <property type="entry name" value="OXOGLUTARATE/IRON-DEPENDENT DIOXYGENASE"/>
    <property type="match status" value="1"/>
</dbReference>
<reference evidence="8" key="1">
    <citation type="submission" date="2016-03" db="EMBL/GenBank/DDBJ databases">
        <title>Mechanisms controlling the formation of the plant cell surface in tip-growing cells are functionally conserved among land plants.</title>
        <authorList>
            <person name="Honkanen S."/>
            <person name="Jones V.A."/>
            <person name="Morieri G."/>
            <person name="Champion C."/>
            <person name="Hetherington A.J."/>
            <person name="Kelly S."/>
            <person name="Saint-Marcoux D."/>
            <person name="Proust H."/>
            <person name="Prescott H."/>
            <person name="Dolan L."/>
        </authorList>
    </citation>
    <scope>NUCLEOTIDE SEQUENCE [LARGE SCALE GENOMIC DNA]</scope>
    <source>
        <tissue evidence="8">Whole gametophyte</tissue>
    </source>
</reference>
<proteinExistence type="inferred from homology"/>
<dbReference type="Proteomes" id="UP000077202">
    <property type="component" value="Unassembled WGS sequence"/>
</dbReference>
<dbReference type="AlphaFoldDB" id="A0A176VG69"/>
<feature type="region of interest" description="Disordered" evidence="5">
    <location>
        <begin position="1"/>
        <end position="25"/>
    </location>
</feature>
<evidence type="ECO:0000259" key="7">
    <source>
        <dbReference type="PROSITE" id="PS51471"/>
    </source>
</evidence>
<dbReference type="EMBL" id="LVLJ01003744">
    <property type="protein sequence ID" value="OAE19860.1"/>
    <property type="molecule type" value="Genomic_DNA"/>
</dbReference>
<dbReference type="Pfam" id="PF03171">
    <property type="entry name" value="2OG-FeII_Oxy"/>
    <property type="match status" value="2"/>
</dbReference>
<gene>
    <name evidence="8" type="ORF">AXG93_1130s1130</name>
</gene>
<dbReference type="InterPro" id="IPR005123">
    <property type="entry name" value="Oxoglu/Fe-dep_dioxygenase_dom"/>
</dbReference>
<evidence type="ECO:0000256" key="5">
    <source>
        <dbReference type="SAM" id="MobiDB-lite"/>
    </source>
</evidence>
<keyword evidence="4" id="KW-0560">Oxidoreductase</keyword>
<evidence type="ECO:0000256" key="2">
    <source>
        <dbReference type="ARBA" id="ARBA00022723"/>
    </source>
</evidence>
<evidence type="ECO:0000256" key="3">
    <source>
        <dbReference type="ARBA" id="ARBA00023004"/>
    </source>
</evidence>
<dbReference type="InterPro" id="IPR026992">
    <property type="entry name" value="DIOX_N"/>
</dbReference>
<dbReference type="GO" id="GO:0016491">
    <property type="term" value="F:oxidoreductase activity"/>
    <property type="evidence" value="ECO:0007669"/>
    <property type="project" value="UniProtKB-KW"/>
</dbReference>
<sequence length="414" mass="46796">MSCPCCRPGGDSSDGEEEEEEEEDVGLLDMSAMKDRVQYLVDSGISQIPAAFIRPVDERPLGVKGFDRIPVVDMSEVDGKGRERIRAEVGKACEEWGFFQVVNHGVKKSVLDVMRKDGRAFFQQPMEQKLKYSCTPGVIASEGYGSKMLTKDEQLLDWRDYYDLHTLPMDSVVKYSDQMKWLAEKILELISESLGLPGTYLKEALGEVSQNVSVNYYPVCPQPDLTLGLQAHSDLGAITILMQADIPGLQVKKDDSWIAVEPVEDALVVNLGDMMEVDQQQQQPLRFLLLDASAFVRFAFYNFVVLFLSNNVFVHSTDMEINRRQIARWSRQVLTNGRYKSVEHRAVVNSERDRLSIATFLDPAKDRTLSPAKALVDDKHPLLYRDVLFSEFISAWYSKGPDGKRNIDNLILPL</sequence>
<evidence type="ECO:0000313" key="8">
    <source>
        <dbReference type="EMBL" id="OAE19860.1"/>
    </source>
</evidence>
<dbReference type="GO" id="GO:0046872">
    <property type="term" value="F:metal ion binding"/>
    <property type="evidence" value="ECO:0007669"/>
    <property type="project" value="UniProtKB-KW"/>
</dbReference>
<dbReference type="InterPro" id="IPR050295">
    <property type="entry name" value="Plant_2OG-oxidoreductases"/>
</dbReference>